<reference evidence="2 3" key="1">
    <citation type="submission" date="2024-06" db="EMBL/GenBank/DDBJ databases">
        <title>Chitinophaga defluvii sp. nov., isolated from municipal sewage.</title>
        <authorList>
            <person name="Zhang L."/>
        </authorList>
    </citation>
    <scope>NUCLEOTIDE SEQUENCE [LARGE SCALE GENOMIC DNA]</scope>
    <source>
        <strain evidence="2 3">H8</strain>
    </source>
</reference>
<name>A0ABV2T4Z1_9BACT</name>
<dbReference type="EMBL" id="JBEXAC010000001">
    <property type="protein sequence ID" value="MET6998079.1"/>
    <property type="molecule type" value="Genomic_DNA"/>
</dbReference>
<feature type="signal peptide" evidence="1">
    <location>
        <begin position="1"/>
        <end position="20"/>
    </location>
</feature>
<feature type="chain" id="PRO_5045256867" description="Lipoprotein" evidence="1">
    <location>
        <begin position="21"/>
        <end position="138"/>
    </location>
</feature>
<dbReference type="Proteomes" id="UP001549749">
    <property type="component" value="Unassembled WGS sequence"/>
</dbReference>
<keyword evidence="3" id="KW-1185">Reference proteome</keyword>
<organism evidence="2 3">
    <name type="scientific">Chitinophaga defluvii</name>
    <dbReference type="NCBI Taxonomy" id="3163343"/>
    <lineage>
        <taxon>Bacteria</taxon>
        <taxon>Pseudomonadati</taxon>
        <taxon>Bacteroidota</taxon>
        <taxon>Chitinophagia</taxon>
        <taxon>Chitinophagales</taxon>
        <taxon>Chitinophagaceae</taxon>
        <taxon>Chitinophaga</taxon>
    </lineage>
</organism>
<evidence type="ECO:0000256" key="1">
    <source>
        <dbReference type="SAM" id="SignalP"/>
    </source>
</evidence>
<evidence type="ECO:0000313" key="3">
    <source>
        <dbReference type="Proteomes" id="UP001549749"/>
    </source>
</evidence>
<gene>
    <name evidence="2" type="ORF">ABR189_11890</name>
</gene>
<evidence type="ECO:0000313" key="2">
    <source>
        <dbReference type="EMBL" id="MET6998079.1"/>
    </source>
</evidence>
<protein>
    <recommendedName>
        <fullName evidence="4">Lipoprotein</fullName>
    </recommendedName>
</protein>
<dbReference type="RefSeq" id="WP_354660714.1">
    <property type="nucleotide sequence ID" value="NZ_JBEXAC010000001.1"/>
</dbReference>
<accession>A0ABV2T4Z1</accession>
<keyword evidence="1" id="KW-0732">Signal</keyword>
<sequence>MKMMKKALLLSIGVSMTVLSACSKKDNNPQPGQGACLADQITMTQTKVEDYPSSNTVFVTFDIKNTSTTNYDITEGAKMIMVKATVTTTDNTNYEETSPLPVSANLSAGATASGMIKIEYGAGKKFKSYKIEKSCKNL</sequence>
<dbReference type="PROSITE" id="PS51257">
    <property type="entry name" value="PROKAR_LIPOPROTEIN"/>
    <property type="match status" value="1"/>
</dbReference>
<evidence type="ECO:0008006" key="4">
    <source>
        <dbReference type="Google" id="ProtNLM"/>
    </source>
</evidence>
<comment type="caution">
    <text evidence="2">The sequence shown here is derived from an EMBL/GenBank/DDBJ whole genome shotgun (WGS) entry which is preliminary data.</text>
</comment>
<proteinExistence type="predicted"/>